<protein>
    <submittedName>
        <fullName evidence="1">Uncharacterized protein</fullName>
    </submittedName>
</protein>
<organism evidence="1 2">
    <name type="scientific">Araneus ventricosus</name>
    <name type="common">Orbweaver spider</name>
    <name type="synonym">Epeira ventricosa</name>
    <dbReference type="NCBI Taxonomy" id="182803"/>
    <lineage>
        <taxon>Eukaryota</taxon>
        <taxon>Metazoa</taxon>
        <taxon>Ecdysozoa</taxon>
        <taxon>Arthropoda</taxon>
        <taxon>Chelicerata</taxon>
        <taxon>Arachnida</taxon>
        <taxon>Araneae</taxon>
        <taxon>Araneomorphae</taxon>
        <taxon>Entelegynae</taxon>
        <taxon>Araneoidea</taxon>
        <taxon>Araneidae</taxon>
        <taxon>Araneus</taxon>
    </lineage>
</organism>
<name>A0A4Y2PGG2_ARAVE</name>
<comment type="caution">
    <text evidence="1">The sequence shown here is derived from an EMBL/GenBank/DDBJ whole genome shotgun (WGS) entry which is preliminary data.</text>
</comment>
<dbReference type="EMBL" id="BGPR01214965">
    <property type="protein sequence ID" value="GBN50169.1"/>
    <property type="molecule type" value="Genomic_DNA"/>
</dbReference>
<accession>A0A4Y2PGG2</accession>
<reference evidence="1 2" key="1">
    <citation type="journal article" date="2019" name="Sci. Rep.">
        <title>Orb-weaving spider Araneus ventricosus genome elucidates the spidroin gene catalogue.</title>
        <authorList>
            <person name="Kono N."/>
            <person name="Nakamura H."/>
            <person name="Ohtoshi R."/>
            <person name="Moran D.A.P."/>
            <person name="Shinohara A."/>
            <person name="Yoshida Y."/>
            <person name="Fujiwara M."/>
            <person name="Mori M."/>
            <person name="Tomita M."/>
            <person name="Arakawa K."/>
        </authorList>
    </citation>
    <scope>NUCLEOTIDE SEQUENCE [LARGE SCALE GENOMIC DNA]</scope>
</reference>
<evidence type="ECO:0000313" key="2">
    <source>
        <dbReference type="Proteomes" id="UP000499080"/>
    </source>
</evidence>
<gene>
    <name evidence="1" type="ORF">AVEN_14768_1</name>
</gene>
<dbReference type="AlphaFoldDB" id="A0A4Y2PGG2"/>
<proteinExistence type="predicted"/>
<keyword evidence="2" id="KW-1185">Reference proteome</keyword>
<dbReference type="Proteomes" id="UP000499080">
    <property type="component" value="Unassembled WGS sequence"/>
</dbReference>
<evidence type="ECO:0000313" key="1">
    <source>
        <dbReference type="EMBL" id="GBN50169.1"/>
    </source>
</evidence>
<sequence length="115" mass="13332">MDIFQLRVDFGKIIAANCHRRAETGQRLEDGRSKANHHWAPIMLAFPLQKKKPLHLQNLATFRKEDGIRIRQSGFKTENPAKPPYTCTLWPLSHYTVEPLRQECIRPPFGGKLKK</sequence>